<keyword evidence="3" id="KW-1185">Reference proteome</keyword>
<dbReference type="RefSeq" id="WP_091969007.1">
    <property type="nucleotide sequence ID" value="NZ_FOGZ01000009.1"/>
</dbReference>
<keyword evidence="1" id="KW-0175">Coiled coil</keyword>
<dbReference type="NCBIfam" id="NF005926">
    <property type="entry name" value="PRK07940.1"/>
    <property type="match status" value="1"/>
</dbReference>
<dbReference type="GO" id="GO:0003887">
    <property type="term" value="F:DNA-directed DNA polymerase activity"/>
    <property type="evidence" value="ECO:0007669"/>
    <property type="project" value="InterPro"/>
</dbReference>
<dbReference type="Gene3D" id="3.40.50.300">
    <property type="entry name" value="P-loop containing nucleotide triphosphate hydrolases"/>
    <property type="match status" value="1"/>
</dbReference>
<organism evidence="2 3">
    <name type="scientific">Propionibacterium cyclohexanicum</name>
    <dbReference type="NCBI Taxonomy" id="64702"/>
    <lineage>
        <taxon>Bacteria</taxon>
        <taxon>Bacillati</taxon>
        <taxon>Actinomycetota</taxon>
        <taxon>Actinomycetes</taxon>
        <taxon>Propionibacteriales</taxon>
        <taxon>Propionibacteriaceae</taxon>
        <taxon>Propionibacterium</taxon>
    </lineage>
</organism>
<dbReference type="OrthoDB" id="9809531at2"/>
<dbReference type="InterPro" id="IPR004622">
    <property type="entry name" value="DNA_pol_HolB"/>
</dbReference>
<accession>A0A1H9RVQ6</accession>
<dbReference type="Pfam" id="PF13177">
    <property type="entry name" value="DNA_pol3_delta2"/>
    <property type="match status" value="1"/>
</dbReference>
<gene>
    <name evidence="2" type="ORF">SAMN05443377_10981</name>
</gene>
<evidence type="ECO:0000313" key="2">
    <source>
        <dbReference type="EMBL" id="SER76717.1"/>
    </source>
</evidence>
<dbReference type="STRING" id="64702.SAMN05443377_10981"/>
<dbReference type="Proteomes" id="UP000198815">
    <property type="component" value="Unassembled WGS sequence"/>
</dbReference>
<proteinExistence type="predicted"/>
<dbReference type="PANTHER" id="PTHR11669">
    <property type="entry name" value="REPLICATION FACTOR C / DNA POLYMERASE III GAMMA-TAU SUBUNIT"/>
    <property type="match status" value="1"/>
</dbReference>
<dbReference type="EMBL" id="FOGZ01000009">
    <property type="protein sequence ID" value="SER76717.1"/>
    <property type="molecule type" value="Genomic_DNA"/>
</dbReference>
<name>A0A1H9RVQ6_9ACTN</name>
<dbReference type="SUPFAM" id="SSF52540">
    <property type="entry name" value="P-loop containing nucleoside triphosphate hydrolases"/>
    <property type="match status" value="1"/>
</dbReference>
<evidence type="ECO:0000256" key="1">
    <source>
        <dbReference type="SAM" id="Coils"/>
    </source>
</evidence>
<reference evidence="2 3" key="1">
    <citation type="submission" date="2016-10" db="EMBL/GenBank/DDBJ databases">
        <authorList>
            <person name="de Groot N.N."/>
        </authorList>
    </citation>
    <scope>NUCLEOTIDE SEQUENCE [LARGE SCALE GENOMIC DNA]</scope>
    <source>
        <strain evidence="2 3">DSM 16859</strain>
    </source>
</reference>
<dbReference type="InterPro" id="IPR027417">
    <property type="entry name" value="P-loop_NTPase"/>
</dbReference>
<dbReference type="NCBIfam" id="TIGR00678">
    <property type="entry name" value="holB"/>
    <property type="match status" value="1"/>
</dbReference>
<dbReference type="PANTHER" id="PTHR11669:SF8">
    <property type="entry name" value="DNA POLYMERASE III SUBUNIT DELTA"/>
    <property type="match status" value="1"/>
</dbReference>
<sequence>MTAQTSGLAPVQGAGPGEPLAGVWRELVGQQPAVATLRRAVAGDAHSMTHAWLVTGPPGSGRSNAAKAFAAALQCARGGCGSCTDCRTSLSGAHPDVTLVRTEMLSIGVDEVRDLVRKAAMSPTLGRWQVIVVEDADRITDRGADALLKSIEEPPVRTVWILCAPAPDDVVVTIRSRCRQLGLRTPRDEDVVSLLVERDHIDPAMAQYAARAAQGHIGRARVLARSEAARNDRHRVLQVPSRLSSLGSCLQLAAELVDQAEQEAARISGELDAKERTALEDALGMRTKGARPRNAGAALKDMEDQQKARGKRLRRDAVDRCLTELTTWYRDVLAVQCHGVDPTDLHSATGWRELGLDGRRVRVVGLINADMREEVARAARSSTPEQTVRCLDAILECRAALESNVPPLLAMESLLIQLAGLG</sequence>
<evidence type="ECO:0000313" key="3">
    <source>
        <dbReference type="Proteomes" id="UP000198815"/>
    </source>
</evidence>
<dbReference type="GO" id="GO:0008408">
    <property type="term" value="F:3'-5' exonuclease activity"/>
    <property type="evidence" value="ECO:0007669"/>
    <property type="project" value="InterPro"/>
</dbReference>
<dbReference type="InterPro" id="IPR050238">
    <property type="entry name" value="DNA_Rep/Repair_Clamp_Loader"/>
</dbReference>
<dbReference type="GO" id="GO:0006261">
    <property type="term" value="P:DNA-templated DNA replication"/>
    <property type="evidence" value="ECO:0007669"/>
    <property type="project" value="TreeGrafter"/>
</dbReference>
<protein>
    <submittedName>
        <fullName evidence="2">DNA polymerase-3 subunit delta</fullName>
    </submittedName>
</protein>
<dbReference type="AlphaFoldDB" id="A0A1H9RVQ6"/>
<feature type="coiled-coil region" evidence="1">
    <location>
        <begin position="250"/>
        <end position="277"/>
    </location>
</feature>